<dbReference type="Proteomes" id="UP000231371">
    <property type="component" value="Unassembled WGS sequence"/>
</dbReference>
<evidence type="ECO:0000313" key="3">
    <source>
        <dbReference type="Proteomes" id="UP000231371"/>
    </source>
</evidence>
<dbReference type="EMBL" id="PCVI01000018">
    <property type="protein sequence ID" value="PIQ70325.1"/>
    <property type="molecule type" value="Genomic_DNA"/>
</dbReference>
<name>A0A2H0KGF8_9BACT</name>
<feature type="domain" description="Glycosyltransferase 2-like" evidence="1">
    <location>
        <begin position="217"/>
        <end position="368"/>
    </location>
</feature>
<dbReference type="SUPFAM" id="SSF53448">
    <property type="entry name" value="Nucleotide-diphospho-sugar transferases"/>
    <property type="match status" value="1"/>
</dbReference>
<organism evidence="2 3">
    <name type="scientific">Candidatus Shapirobacteria bacterium CG11_big_fil_rev_8_21_14_0_20_40_12</name>
    <dbReference type="NCBI Taxonomy" id="1974889"/>
    <lineage>
        <taxon>Bacteria</taxon>
        <taxon>Candidatus Shapironibacteriota</taxon>
    </lineage>
</organism>
<reference evidence="2 3" key="1">
    <citation type="submission" date="2017-09" db="EMBL/GenBank/DDBJ databases">
        <title>Depth-based differentiation of microbial function through sediment-hosted aquifers and enrichment of novel symbionts in the deep terrestrial subsurface.</title>
        <authorList>
            <person name="Probst A.J."/>
            <person name="Ladd B."/>
            <person name="Jarett J.K."/>
            <person name="Geller-Mcgrath D.E."/>
            <person name="Sieber C.M."/>
            <person name="Emerson J.B."/>
            <person name="Anantharaman K."/>
            <person name="Thomas B.C."/>
            <person name="Malmstrom R."/>
            <person name="Stieglmeier M."/>
            <person name="Klingl A."/>
            <person name="Woyke T."/>
            <person name="Ryan C.M."/>
            <person name="Banfield J.F."/>
        </authorList>
    </citation>
    <scope>NUCLEOTIDE SEQUENCE [LARGE SCALE GENOMIC DNA]</scope>
    <source>
        <strain evidence="2">CG11_big_fil_rev_8_21_14_0_20_40_12</strain>
    </source>
</reference>
<gene>
    <name evidence="2" type="ORF">COV89_01080</name>
</gene>
<proteinExistence type="predicted"/>
<dbReference type="Pfam" id="PF00535">
    <property type="entry name" value="Glycos_transf_2"/>
    <property type="match status" value="1"/>
</dbReference>
<dbReference type="InterPro" id="IPR029044">
    <property type="entry name" value="Nucleotide-diphossugar_trans"/>
</dbReference>
<sequence length="524" mass="62521">MYSSRSDFLDYFYMKYKKFELKLKDGFKVAEKSIYELNKIIDISSKILPQKANRLALFKRQIKEELINDKDKGSSQQLISVAARILGLLFLLDADIFEEKVLLQEWFNRLIVDLLFEIKFNFYKIPTEFIEKLNQLKSSIELKYPKFYNSILKKFLTYEYDSMFFPYQTKSLTFNQYYEDLNFVPIKELKKVGDSRKVYAVITFFFSKDKKFSERKKYFIQDIERIFNQSYKNFEICITLNNANKELHFAEILKKKFNLNKIVVAYVNVGCAKSRNIWTKEILKNSRENDFILYLDDDTYLNDKDAILKLVHAFDINCNLGCATPQISCGESTRSAILTRGYEPPWEFTVFKAFGKLSKETMIRRDIFQETFLAEASCLLIPVKYLRRIQLFPEEYNYYHDETLLENRIRLELNKYPAVVKNAYALHQRIGGGVVTEHTIYYYFRNFGYLLHDLGIAQVSREAYNLIMKQFYDYCLMIIKEKENKDNLLERLNKGRDDLEKYEKGQKRKRSNQEFDADGYYKFV</sequence>
<accession>A0A2H0KGF8</accession>
<dbReference type="Gene3D" id="3.90.550.10">
    <property type="entry name" value="Spore Coat Polysaccharide Biosynthesis Protein SpsA, Chain A"/>
    <property type="match status" value="1"/>
</dbReference>
<dbReference type="InterPro" id="IPR001173">
    <property type="entry name" value="Glyco_trans_2-like"/>
</dbReference>
<evidence type="ECO:0000259" key="1">
    <source>
        <dbReference type="Pfam" id="PF00535"/>
    </source>
</evidence>
<protein>
    <recommendedName>
        <fullName evidence="1">Glycosyltransferase 2-like domain-containing protein</fullName>
    </recommendedName>
</protein>
<evidence type="ECO:0000313" key="2">
    <source>
        <dbReference type="EMBL" id="PIQ70325.1"/>
    </source>
</evidence>
<dbReference type="CDD" id="cd00761">
    <property type="entry name" value="Glyco_tranf_GTA_type"/>
    <property type="match status" value="1"/>
</dbReference>
<comment type="caution">
    <text evidence="2">The sequence shown here is derived from an EMBL/GenBank/DDBJ whole genome shotgun (WGS) entry which is preliminary data.</text>
</comment>
<dbReference type="AlphaFoldDB" id="A0A2H0KGF8"/>